<keyword evidence="2" id="KW-1185">Reference proteome</keyword>
<reference evidence="1 2" key="1">
    <citation type="journal article" date="2018" name="Microb. Genom.">
        <title>Deciphering the unexplored Leptospira diversity from soils uncovers genomic evolution to virulence.</title>
        <authorList>
            <person name="Thibeaux R."/>
            <person name="Iraola G."/>
            <person name="Ferres I."/>
            <person name="Bierque E."/>
            <person name="Girault D."/>
            <person name="Soupe-Gilbert M.E."/>
            <person name="Picardeau M."/>
            <person name="Goarant C."/>
        </authorList>
    </citation>
    <scope>NUCLEOTIDE SEQUENCE [LARGE SCALE GENOMIC DNA]</scope>
    <source>
        <strain evidence="1 2">ATI7-C-A5</strain>
    </source>
</reference>
<sequence length="169" mass="19861">MKNNNAFGKEVLSSGSKNKITCSFLIPKNVYGSLTNLERNKIGKNLEILLIKYRNRILKSKRFHNRTATSLYQKKGNDLLKFNVRISAIYWEQLTVLARSHGVSNCYLYQILLLWEYFSNFEQYKRKFLYKRNSKQKIALLWILDVESSFSWRTIHSLNPTSLGFSGYS</sequence>
<accession>A0AAE4QLW9</accession>
<dbReference type="Proteomes" id="UP000232122">
    <property type="component" value="Unassembled WGS sequence"/>
</dbReference>
<evidence type="ECO:0000313" key="2">
    <source>
        <dbReference type="Proteomes" id="UP000232122"/>
    </source>
</evidence>
<evidence type="ECO:0000313" key="1">
    <source>
        <dbReference type="EMBL" id="MDV6235443.1"/>
    </source>
</evidence>
<dbReference type="InterPro" id="IPR011458">
    <property type="entry name" value="DUF1564"/>
</dbReference>
<name>A0AAE4QLW9_9LEPT</name>
<dbReference type="AlphaFoldDB" id="A0AAE4QLW9"/>
<dbReference type="Pfam" id="PF07600">
    <property type="entry name" value="DUF1564"/>
    <property type="match status" value="1"/>
</dbReference>
<proteinExistence type="predicted"/>
<organism evidence="1 2">
    <name type="scientific">Leptospira ellisii</name>
    <dbReference type="NCBI Taxonomy" id="2023197"/>
    <lineage>
        <taxon>Bacteria</taxon>
        <taxon>Pseudomonadati</taxon>
        <taxon>Spirochaetota</taxon>
        <taxon>Spirochaetia</taxon>
        <taxon>Leptospirales</taxon>
        <taxon>Leptospiraceae</taxon>
        <taxon>Leptospira</taxon>
    </lineage>
</organism>
<dbReference type="EMBL" id="NPEF02000008">
    <property type="protein sequence ID" value="MDV6235443.1"/>
    <property type="molecule type" value="Genomic_DNA"/>
</dbReference>
<dbReference type="RefSeq" id="WP_100745266.1">
    <property type="nucleotide sequence ID" value="NZ_NPEF02000008.1"/>
</dbReference>
<protein>
    <submittedName>
        <fullName evidence="1">DUF1564 family protein</fullName>
    </submittedName>
</protein>
<gene>
    <name evidence="1" type="ORF">CH379_007355</name>
</gene>
<comment type="caution">
    <text evidence="1">The sequence shown here is derived from an EMBL/GenBank/DDBJ whole genome shotgun (WGS) entry which is preliminary data.</text>
</comment>